<sequence>MVRRSRRIASVLVAGALLSGCGGEKPAETPSVQRPKVALVLSSSQLSAGKELGAGFTYTAGLLGAEAVVSGPPQADPPKQVEIFKQMMNSAKGGVAIQASDTELIARDLAAAVQGGFPVIAVDIRPAATSGVKTFVGNDNHQLGERLADELIGRLPAGSTGMVVVGSTRPGLPVMEQRLQGIRDRFAAKLPGVKVAGPFDTQTDPAANQAAWKRLAAATPGALALIGTGSTDGPSIAAVHTETKAKWLGAGFDLNPKTVTALQDGELVAIASPEHYLSGAMAGWLQVRHAQDGIALPQGWVQTPSLVITTKNLPEIIKRQQSDNEKAAWFKPRIDELTADLAKHTKPLSPAG</sequence>
<dbReference type="GO" id="GO:0030288">
    <property type="term" value="C:outer membrane-bounded periplasmic space"/>
    <property type="evidence" value="ECO:0007669"/>
    <property type="project" value="TreeGrafter"/>
</dbReference>
<proteinExistence type="inferred from homology"/>
<dbReference type="Pfam" id="PF13407">
    <property type="entry name" value="Peripla_BP_4"/>
    <property type="match status" value="1"/>
</dbReference>
<evidence type="ECO:0000256" key="1">
    <source>
        <dbReference type="ARBA" id="ARBA00004196"/>
    </source>
</evidence>
<evidence type="ECO:0000259" key="3">
    <source>
        <dbReference type="Pfam" id="PF13407"/>
    </source>
</evidence>
<keyword evidence="5" id="KW-1185">Reference proteome</keyword>
<dbReference type="Proteomes" id="UP000636960">
    <property type="component" value="Unassembled WGS sequence"/>
</dbReference>
<comment type="caution">
    <text evidence="4">The sequence shown here is derived from an EMBL/GenBank/DDBJ whole genome shotgun (WGS) entry which is preliminary data.</text>
</comment>
<dbReference type="PANTHER" id="PTHR30036">
    <property type="entry name" value="D-XYLOSE-BINDING PERIPLASMIC PROTEIN"/>
    <property type="match status" value="1"/>
</dbReference>
<dbReference type="InterPro" id="IPR050555">
    <property type="entry name" value="Bact_Solute-Bind_Prot2"/>
</dbReference>
<dbReference type="PANTHER" id="PTHR30036:SF7">
    <property type="entry name" value="ABC TRANSPORTER PERIPLASMIC-BINDING PROTEIN YPHF"/>
    <property type="match status" value="1"/>
</dbReference>
<gene>
    <name evidence="4" type="ORF">Ari01nite_28680</name>
</gene>
<dbReference type="InterPro" id="IPR028082">
    <property type="entry name" value="Peripla_BP_I"/>
</dbReference>
<dbReference type="InterPro" id="IPR025997">
    <property type="entry name" value="SBP_2_dom"/>
</dbReference>
<evidence type="ECO:0000313" key="5">
    <source>
        <dbReference type="Proteomes" id="UP000636960"/>
    </source>
</evidence>
<name>A0A919JYH3_9ACTN</name>
<dbReference type="PROSITE" id="PS51257">
    <property type="entry name" value="PROKAR_LIPOPROTEIN"/>
    <property type="match status" value="1"/>
</dbReference>
<dbReference type="EMBL" id="BOMV01000028">
    <property type="protein sequence ID" value="GIE95403.1"/>
    <property type="molecule type" value="Genomic_DNA"/>
</dbReference>
<dbReference type="GO" id="GO:0030246">
    <property type="term" value="F:carbohydrate binding"/>
    <property type="evidence" value="ECO:0007669"/>
    <property type="project" value="TreeGrafter"/>
</dbReference>
<evidence type="ECO:0000256" key="2">
    <source>
        <dbReference type="ARBA" id="ARBA00007639"/>
    </source>
</evidence>
<comment type="similarity">
    <text evidence="2">Belongs to the bacterial solute-binding protein 2 family.</text>
</comment>
<feature type="domain" description="Periplasmic binding protein" evidence="3">
    <location>
        <begin position="50"/>
        <end position="291"/>
    </location>
</feature>
<comment type="subcellular location">
    <subcellularLocation>
        <location evidence="1">Cell envelope</location>
    </subcellularLocation>
</comment>
<reference evidence="4" key="1">
    <citation type="submission" date="2021-01" db="EMBL/GenBank/DDBJ databases">
        <title>Whole genome shotgun sequence of Actinoplanes rishiriensis NBRC 108556.</title>
        <authorList>
            <person name="Komaki H."/>
            <person name="Tamura T."/>
        </authorList>
    </citation>
    <scope>NUCLEOTIDE SEQUENCE</scope>
    <source>
        <strain evidence="4">NBRC 108556</strain>
    </source>
</reference>
<dbReference type="AlphaFoldDB" id="A0A919JYH3"/>
<evidence type="ECO:0000313" key="4">
    <source>
        <dbReference type="EMBL" id="GIE95403.1"/>
    </source>
</evidence>
<dbReference type="SUPFAM" id="SSF53822">
    <property type="entry name" value="Periplasmic binding protein-like I"/>
    <property type="match status" value="1"/>
</dbReference>
<protein>
    <recommendedName>
        <fullName evidence="3">Periplasmic binding protein domain-containing protein</fullName>
    </recommendedName>
</protein>
<accession>A0A919JYH3</accession>
<dbReference type="Gene3D" id="3.40.50.2300">
    <property type="match status" value="2"/>
</dbReference>
<organism evidence="4 5">
    <name type="scientific">Paractinoplanes rishiriensis</name>
    <dbReference type="NCBI Taxonomy" id="1050105"/>
    <lineage>
        <taxon>Bacteria</taxon>
        <taxon>Bacillati</taxon>
        <taxon>Actinomycetota</taxon>
        <taxon>Actinomycetes</taxon>
        <taxon>Micromonosporales</taxon>
        <taxon>Micromonosporaceae</taxon>
        <taxon>Paractinoplanes</taxon>
    </lineage>
</organism>